<name>A0A0A9G3C0_ARUDO</name>
<protein>
    <submittedName>
        <fullName evidence="1">Uncharacterized protein</fullName>
    </submittedName>
</protein>
<dbReference type="AlphaFoldDB" id="A0A0A9G3C0"/>
<reference evidence="1" key="1">
    <citation type="submission" date="2014-09" db="EMBL/GenBank/DDBJ databases">
        <authorList>
            <person name="Magalhaes I.L.F."/>
            <person name="Oliveira U."/>
            <person name="Santos F.R."/>
            <person name="Vidigal T.H.D.A."/>
            <person name="Brescovit A.D."/>
            <person name="Santos A.J."/>
        </authorList>
    </citation>
    <scope>NUCLEOTIDE SEQUENCE</scope>
    <source>
        <tissue evidence="1">Shoot tissue taken approximately 20 cm above the soil surface</tissue>
    </source>
</reference>
<organism evidence="1">
    <name type="scientific">Arundo donax</name>
    <name type="common">Giant reed</name>
    <name type="synonym">Donax arundinaceus</name>
    <dbReference type="NCBI Taxonomy" id="35708"/>
    <lineage>
        <taxon>Eukaryota</taxon>
        <taxon>Viridiplantae</taxon>
        <taxon>Streptophyta</taxon>
        <taxon>Embryophyta</taxon>
        <taxon>Tracheophyta</taxon>
        <taxon>Spermatophyta</taxon>
        <taxon>Magnoliopsida</taxon>
        <taxon>Liliopsida</taxon>
        <taxon>Poales</taxon>
        <taxon>Poaceae</taxon>
        <taxon>PACMAD clade</taxon>
        <taxon>Arundinoideae</taxon>
        <taxon>Arundineae</taxon>
        <taxon>Arundo</taxon>
    </lineage>
</organism>
<reference evidence="1" key="2">
    <citation type="journal article" date="2015" name="Data Brief">
        <title>Shoot transcriptome of the giant reed, Arundo donax.</title>
        <authorList>
            <person name="Barrero R.A."/>
            <person name="Guerrero F.D."/>
            <person name="Moolhuijzen P."/>
            <person name="Goolsby J.A."/>
            <person name="Tidwell J."/>
            <person name="Bellgard S.E."/>
            <person name="Bellgard M.I."/>
        </authorList>
    </citation>
    <scope>NUCLEOTIDE SEQUENCE</scope>
    <source>
        <tissue evidence="1">Shoot tissue taken approximately 20 cm above the soil surface</tissue>
    </source>
</reference>
<proteinExistence type="predicted"/>
<dbReference type="EMBL" id="GBRH01179912">
    <property type="protein sequence ID" value="JAE17984.1"/>
    <property type="molecule type" value="Transcribed_RNA"/>
</dbReference>
<accession>A0A0A9G3C0</accession>
<evidence type="ECO:0000313" key="1">
    <source>
        <dbReference type="EMBL" id="JAE17984.1"/>
    </source>
</evidence>
<sequence length="107" mass="11161">MSCLCKASNSARTILSLSAMAASLTPSCCSRCLRRSVETATAAAVSPGSTISLEDILGNMSLVARNASNHAALSSLVSARRCSLFVPEKIENLLSSDLLSLTVDTLR</sequence>